<evidence type="ECO:0000313" key="5">
    <source>
        <dbReference type="EMBL" id="ACU94111.1"/>
    </source>
</evidence>
<keyword evidence="6" id="KW-1185">Reference proteome</keyword>
<keyword evidence="2" id="KW-0547">Nucleotide-binding</keyword>
<accession>C7MMH1</accession>
<dbReference type="PANTHER" id="PTHR42781:SF4">
    <property type="entry name" value="SPERMIDINE_PUTRESCINE IMPORT ATP-BINDING PROTEIN POTA"/>
    <property type="match status" value="1"/>
</dbReference>
<dbReference type="InterPro" id="IPR003439">
    <property type="entry name" value="ABC_transporter-like_ATP-bd"/>
</dbReference>
<dbReference type="AlphaFoldDB" id="C7MMH1"/>
<dbReference type="GO" id="GO:0016887">
    <property type="term" value="F:ATP hydrolysis activity"/>
    <property type="evidence" value="ECO:0007669"/>
    <property type="project" value="InterPro"/>
</dbReference>
<dbReference type="InterPro" id="IPR050093">
    <property type="entry name" value="ABC_SmlMolc_Importer"/>
</dbReference>
<name>C7MMH1_CRYCD</name>
<evidence type="ECO:0000256" key="3">
    <source>
        <dbReference type="ARBA" id="ARBA00022840"/>
    </source>
</evidence>
<dbReference type="KEGG" id="ccu:Ccur_03870"/>
<dbReference type="HOGENOM" id="CLU_000604_1_1_11"/>
<dbReference type="SMART" id="SM00382">
    <property type="entry name" value="AAA"/>
    <property type="match status" value="1"/>
</dbReference>
<organism evidence="5 6">
    <name type="scientific">Cryptobacterium curtum (strain ATCC 700683 / DSM 15641 / CCUG 43107 / 12-3)</name>
    <dbReference type="NCBI Taxonomy" id="469378"/>
    <lineage>
        <taxon>Bacteria</taxon>
        <taxon>Bacillati</taxon>
        <taxon>Actinomycetota</taxon>
        <taxon>Coriobacteriia</taxon>
        <taxon>Eggerthellales</taxon>
        <taxon>Eggerthellaceae</taxon>
        <taxon>Cryptobacterium</taxon>
    </lineage>
</organism>
<evidence type="ECO:0000256" key="2">
    <source>
        <dbReference type="ARBA" id="ARBA00022741"/>
    </source>
</evidence>
<dbReference type="InterPro" id="IPR017871">
    <property type="entry name" value="ABC_transporter-like_CS"/>
</dbReference>
<dbReference type="Proteomes" id="UP000000954">
    <property type="component" value="Chromosome"/>
</dbReference>
<keyword evidence="1" id="KW-0813">Transport</keyword>
<dbReference type="SUPFAM" id="SSF52540">
    <property type="entry name" value="P-loop containing nucleoside triphosphate hydrolases"/>
    <property type="match status" value="1"/>
</dbReference>
<dbReference type="OrthoDB" id="9802264at2"/>
<dbReference type="eggNOG" id="COG3842">
    <property type="taxonomic scope" value="Bacteria"/>
</dbReference>
<evidence type="ECO:0000256" key="1">
    <source>
        <dbReference type="ARBA" id="ARBA00022448"/>
    </source>
</evidence>
<dbReference type="PROSITE" id="PS50893">
    <property type="entry name" value="ABC_TRANSPORTER_2"/>
    <property type="match status" value="1"/>
</dbReference>
<keyword evidence="3" id="KW-0067">ATP-binding</keyword>
<gene>
    <name evidence="5" type="ordered locus">Ccur_03870</name>
</gene>
<dbReference type="GO" id="GO:0005524">
    <property type="term" value="F:ATP binding"/>
    <property type="evidence" value="ECO:0007669"/>
    <property type="project" value="UniProtKB-KW"/>
</dbReference>
<sequence>MSLEITIKKHLPSFDLDVSFTASRGVFGLLGASGCGKTMTMRCIAGIESPDEGRIVVNDEVFFDSEAGINLSAQQRKTALLFQNYMLFPNLTVADNVAAGIPRRLPAEERRRLVERELARFDVSHFSRRYPAQLSGGQQQRVALARMLAARPGILMLDEPFSALDAHLKDLLEQNLSSLFEAFEGTILYVSHDIDEAVRFCDTIAVMEDGRVREIDAARSLVDHPQSIAALKLSGVKNVARVQWRDAHTVYCPQWGIELTCPNTVSEDVQAVGVRAFHIERAAAPGENVFRMRVDRAIDSRFDRLSLLRFLDRDEDAARMVEAEEEEMRYLHQRLSWRVSLLDTDEALCPHVGDELLVRIPPERLHVVYQ</sequence>
<dbReference type="PANTHER" id="PTHR42781">
    <property type="entry name" value="SPERMIDINE/PUTRESCINE IMPORT ATP-BINDING PROTEIN POTA"/>
    <property type="match status" value="1"/>
</dbReference>
<dbReference type="InterPro" id="IPR027417">
    <property type="entry name" value="P-loop_NTPase"/>
</dbReference>
<dbReference type="Pfam" id="PF00005">
    <property type="entry name" value="ABC_tran"/>
    <property type="match status" value="1"/>
</dbReference>
<protein>
    <submittedName>
        <fullName evidence="5">ABC-type sulfate/molybdate transport systems, ATPase component</fullName>
    </submittedName>
</protein>
<dbReference type="EMBL" id="CP001682">
    <property type="protein sequence ID" value="ACU94111.1"/>
    <property type="molecule type" value="Genomic_DNA"/>
</dbReference>
<dbReference type="InterPro" id="IPR003593">
    <property type="entry name" value="AAA+_ATPase"/>
</dbReference>
<proteinExistence type="predicted"/>
<evidence type="ECO:0000313" key="6">
    <source>
        <dbReference type="Proteomes" id="UP000000954"/>
    </source>
</evidence>
<reference evidence="5 6" key="1">
    <citation type="journal article" date="2009" name="Stand. Genomic Sci.">
        <title>Complete genome sequence of Cryptobacterium curtum type strain (12-3).</title>
        <authorList>
            <person name="Mavrommatis K."/>
            <person name="Pukall R."/>
            <person name="Rohde C."/>
            <person name="Chen F."/>
            <person name="Sims D."/>
            <person name="Brettin T."/>
            <person name="Kuske C."/>
            <person name="Detter J.C."/>
            <person name="Han C."/>
            <person name="Lapidus A."/>
            <person name="Copeland A."/>
            <person name="Glavina Del Rio T."/>
            <person name="Nolan M."/>
            <person name="Lucas S."/>
            <person name="Tice H."/>
            <person name="Cheng J.F."/>
            <person name="Bruce D."/>
            <person name="Goodwin L."/>
            <person name="Pitluck S."/>
            <person name="Ovchinnikova G."/>
            <person name="Pati A."/>
            <person name="Ivanova N."/>
            <person name="Chen A."/>
            <person name="Palaniappan K."/>
            <person name="Chain P."/>
            <person name="D'haeseleer P."/>
            <person name="Goker M."/>
            <person name="Bristow J."/>
            <person name="Eisen J.A."/>
            <person name="Markowitz V."/>
            <person name="Hugenholtz P."/>
            <person name="Rohde M."/>
            <person name="Klenk H.P."/>
            <person name="Kyrpides N.C."/>
        </authorList>
    </citation>
    <scope>NUCLEOTIDE SEQUENCE [LARGE SCALE GENOMIC DNA]</scope>
    <source>
        <strain evidence="6">ATCC 700683 / DSM 15641 / 12-3</strain>
    </source>
</reference>
<dbReference type="RefSeq" id="WP_012802799.1">
    <property type="nucleotide sequence ID" value="NC_013170.1"/>
</dbReference>
<dbReference type="STRING" id="469378.Ccur_03870"/>
<feature type="domain" description="ABC transporter" evidence="4">
    <location>
        <begin position="1"/>
        <end position="234"/>
    </location>
</feature>
<dbReference type="PROSITE" id="PS00211">
    <property type="entry name" value="ABC_TRANSPORTER_1"/>
    <property type="match status" value="1"/>
</dbReference>
<evidence type="ECO:0000259" key="4">
    <source>
        <dbReference type="PROSITE" id="PS50893"/>
    </source>
</evidence>
<dbReference type="Gene3D" id="3.40.50.300">
    <property type="entry name" value="P-loop containing nucleotide triphosphate hydrolases"/>
    <property type="match status" value="1"/>
</dbReference>